<proteinExistence type="predicted"/>
<accession>A0A1I1V1G8</accession>
<evidence type="ECO:0000313" key="1">
    <source>
        <dbReference type="EMBL" id="SFD74933.1"/>
    </source>
</evidence>
<keyword evidence="2" id="KW-1185">Reference proteome</keyword>
<dbReference type="RefSeq" id="WP_091182183.1">
    <property type="nucleotide sequence ID" value="NZ_FOMT01000001.1"/>
</dbReference>
<name>A0A1I1V1G8_9BACL</name>
<organism evidence="1 2">
    <name type="scientific">Paenibacillus catalpae</name>
    <dbReference type="NCBI Taxonomy" id="1045775"/>
    <lineage>
        <taxon>Bacteria</taxon>
        <taxon>Bacillati</taxon>
        <taxon>Bacillota</taxon>
        <taxon>Bacilli</taxon>
        <taxon>Bacillales</taxon>
        <taxon>Paenibacillaceae</taxon>
        <taxon>Paenibacillus</taxon>
    </lineage>
</organism>
<dbReference type="AlphaFoldDB" id="A0A1I1V1G8"/>
<sequence length="73" mass="8756">MLNDTERKLLRILYNRNGHQNARILIPELARLAGRETGQIRKALESLREERFIEWEERMDVAKVVPGWQHYVK</sequence>
<dbReference type="STRING" id="1045775.SAMN05216378_1254"/>
<dbReference type="OrthoDB" id="2680308at2"/>
<reference evidence="2" key="1">
    <citation type="submission" date="2016-10" db="EMBL/GenBank/DDBJ databases">
        <authorList>
            <person name="Varghese N."/>
            <person name="Submissions S."/>
        </authorList>
    </citation>
    <scope>NUCLEOTIDE SEQUENCE [LARGE SCALE GENOMIC DNA]</scope>
    <source>
        <strain evidence="2">CGMCC 1.10784</strain>
    </source>
</reference>
<evidence type="ECO:0000313" key="2">
    <source>
        <dbReference type="Proteomes" id="UP000198855"/>
    </source>
</evidence>
<gene>
    <name evidence="1" type="ORF">SAMN05216378_1254</name>
</gene>
<dbReference type="Proteomes" id="UP000198855">
    <property type="component" value="Unassembled WGS sequence"/>
</dbReference>
<protein>
    <submittedName>
        <fullName evidence="1">Uncharacterized protein</fullName>
    </submittedName>
</protein>
<dbReference type="EMBL" id="FOMT01000001">
    <property type="protein sequence ID" value="SFD74933.1"/>
    <property type="molecule type" value="Genomic_DNA"/>
</dbReference>